<dbReference type="InterPro" id="IPR029062">
    <property type="entry name" value="Class_I_gatase-like"/>
</dbReference>
<feature type="domain" description="DJ-1/PfpI" evidence="2">
    <location>
        <begin position="7"/>
        <end position="175"/>
    </location>
</feature>
<dbReference type="CDD" id="cd03134">
    <property type="entry name" value="GATase1_PfpI_like"/>
    <property type="match status" value="1"/>
</dbReference>
<dbReference type="GO" id="GO:0008233">
    <property type="term" value="F:peptidase activity"/>
    <property type="evidence" value="ECO:0007669"/>
    <property type="project" value="UniProtKB-KW"/>
</dbReference>
<dbReference type="RefSeq" id="WP_092362772.1">
    <property type="nucleotide sequence ID" value="NZ_BMGV01000002.1"/>
</dbReference>
<evidence type="ECO:0000313" key="4">
    <source>
        <dbReference type="Proteomes" id="UP000199379"/>
    </source>
</evidence>
<dbReference type="SUPFAM" id="SSF52317">
    <property type="entry name" value="Class I glutamine amidotransferase-like"/>
    <property type="match status" value="1"/>
</dbReference>
<dbReference type="PANTHER" id="PTHR42733">
    <property type="entry name" value="DJ-1 PROTEIN"/>
    <property type="match status" value="1"/>
</dbReference>
<proteinExistence type="inferred from homology"/>
<organism evidence="3 4">
    <name type="scientific">Cribrihabitans marinus</name>
    <dbReference type="NCBI Taxonomy" id="1227549"/>
    <lineage>
        <taxon>Bacteria</taxon>
        <taxon>Pseudomonadati</taxon>
        <taxon>Pseudomonadota</taxon>
        <taxon>Alphaproteobacteria</taxon>
        <taxon>Rhodobacterales</taxon>
        <taxon>Paracoccaceae</taxon>
        <taxon>Cribrihabitans</taxon>
    </lineage>
</organism>
<evidence type="ECO:0000259" key="2">
    <source>
        <dbReference type="Pfam" id="PF01965"/>
    </source>
</evidence>
<sequence length="186" mass="20098">MANLENRKVAILSTHGFEQSELEHPLKALRDAGAEVHVVAPEAGEIRGWSGTDWGDSVPVDRTLDSASAADYDALVLPGGQINPDLLRVDDAALNLVKAFWSAGKPIGAICHAPWLLVETGIVKDRDVTSYHSIRTDVENAGGKWRDAEVVTDQGLVTSRQPDDLPAFCDKLIEEIAEGRHEARAA</sequence>
<dbReference type="Gene3D" id="3.40.50.880">
    <property type="match status" value="1"/>
</dbReference>
<dbReference type="NCBIfam" id="TIGR01382">
    <property type="entry name" value="PfpI"/>
    <property type="match status" value="1"/>
</dbReference>
<keyword evidence="3" id="KW-0645">Protease</keyword>
<protein>
    <submittedName>
        <fullName evidence="3">Protease I</fullName>
    </submittedName>
</protein>
<evidence type="ECO:0000256" key="1">
    <source>
        <dbReference type="ARBA" id="ARBA00008542"/>
    </source>
</evidence>
<dbReference type="GO" id="GO:0006508">
    <property type="term" value="P:proteolysis"/>
    <property type="evidence" value="ECO:0007669"/>
    <property type="project" value="UniProtKB-KW"/>
</dbReference>
<dbReference type="InterPro" id="IPR002818">
    <property type="entry name" value="DJ-1/PfpI"/>
</dbReference>
<keyword evidence="3" id="KW-0378">Hydrolase</keyword>
<reference evidence="3 4" key="1">
    <citation type="submission" date="2016-10" db="EMBL/GenBank/DDBJ databases">
        <authorList>
            <person name="de Groot N.N."/>
        </authorList>
    </citation>
    <scope>NUCLEOTIDE SEQUENCE [LARGE SCALE GENOMIC DNA]</scope>
    <source>
        <strain evidence="3 4">DSM 29340</strain>
    </source>
</reference>
<dbReference type="OrthoDB" id="9792284at2"/>
<accession>A0A1H6TLR4</accession>
<dbReference type="STRING" id="1227549.SAMN05444007_102315"/>
<dbReference type="EMBL" id="FNYD01000002">
    <property type="protein sequence ID" value="SEI77175.1"/>
    <property type="molecule type" value="Genomic_DNA"/>
</dbReference>
<dbReference type="Pfam" id="PF01965">
    <property type="entry name" value="DJ-1_PfpI"/>
    <property type="match status" value="1"/>
</dbReference>
<keyword evidence="4" id="KW-1185">Reference proteome</keyword>
<dbReference type="PROSITE" id="PS51276">
    <property type="entry name" value="PEPTIDASE_C56_PFPI"/>
    <property type="match status" value="1"/>
</dbReference>
<dbReference type="InterPro" id="IPR006286">
    <property type="entry name" value="C56_PfpI-like"/>
</dbReference>
<evidence type="ECO:0000313" key="3">
    <source>
        <dbReference type="EMBL" id="SEI77175.1"/>
    </source>
</evidence>
<dbReference type="PANTHER" id="PTHR42733:SF12">
    <property type="entry name" value="PROTEINASE"/>
    <property type="match status" value="1"/>
</dbReference>
<comment type="similarity">
    <text evidence="1">Belongs to the peptidase C56 family.</text>
</comment>
<gene>
    <name evidence="3" type="ORF">SAMN05444007_102315</name>
</gene>
<name>A0A1H6TLR4_9RHOB</name>
<dbReference type="AlphaFoldDB" id="A0A1H6TLR4"/>
<dbReference type="Proteomes" id="UP000199379">
    <property type="component" value="Unassembled WGS sequence"/>
</dbReference>